<proteinExistence type="predicted"/>
<evidence type="ECO:0000256" key="1">
    <source>
        <dbReference type="SAM" id="MobiDB-lite"/>
    </source>
</evidence>
<evidence type="ECO:0000313" key="2">
    <source>
        <dbReference type="EMBL" id="NJP02900.1"/>
    </source>
</evidence>
<protein>
    <recommendedName>
        <fullName evidence="4">AraC family transcriptional regulator</fullName>
    </recommendedName>
</protein>
<dbReference type="EMBL" id="JAAVJI010000014">
    <property type="protein sequence ID" value="NJP02900.1"/>
    <property type="molecule type" value="Genomic_DNA"/>
</dbReference>
<feature type="compositionally biased region" description="Polar residues" evidence="1">
    <location>
        <begin position="9"/>
        <end position="22"/>
    </location>
</feature>
<gene>
    <name evidence="2" type="ORF">HBH25_18820</name>
</gene>
<dbReference type="RefSeq" id="WP_168085477.1">
    <property type="nucleotide sequence ID" value="NZ_JAAVJI010000014.1"/>
</dbReference>
<organism evidence="2 3">
    <name type="scientific">Pseudomonas quercus</name>
    <dbReference type="NCBI Taxonomy" id="2722792"/>
    <lineage>
        <taxon>Bacteria</taxon>
        <taxon>Pseudomonadati</taxon>
        <taxon>Pseudomonadota</taxon>
        <taxon>Gammaproteobacteria</taxon>
        <taxon>Pseudomonadales</taxon>
        <taxon>Pseudomonadaceae</taxon>
        <taxon>Pseudomonas</taxon>
    </lineage>
</organism>
<name>A0ABX0YHM6_9PSED</name>
<accession>A0ABX0YHM6</accession>
<sequence>MHKHIYQQPDVSTQGDAPHHSSLTINHPRAAIGLMNLLDLIEHRIEPQAGYTVHWLTFSSGKCLRVVADSCCVTVEGEQIAFHPSEIYPFNTLLSNPQ</sequence>
<feature type="region of interest" description="Disordered" evidence="1">
    <location>
        <begin position="1"/>
        <end position="22"/>
    </location>
</feature>
<reference evidence="2 3" key="1">
    <citation type="submission" date="2020-03" db="EMBL/GenBank/DDBJ databases">
        <authorList>
            <person name="Wang L."/>
            <person name="He N."/>
            <person name="Li Y."/>
            <person name="Fang Y."/>
            <person name="Zhang F."/>
        </authorList>
    </citation>
    <scope>NUCLEOTIDE SEQUENCE [LARGE SCALE GENOMIC DNA]</scope>
    <source>
        <strain evidence="3">hsmgli-8</strain>
    </source>
</reference>
<evidence type="ECO:0000313" key="3">
    <source>
        <dbReference type="Proteomes" id="UP000746535"/>
    </source>
</evidence>
<evidence type="ECO:0008006" key="4">
    <source>
        <dbReference type="Google" id="ProtNLM"/>
    </source>
</evidence>
<keyword evidence="3" id="KW-1185">Reference proteome</keyword>
<comment type="caution">
    <text evidence="2">The sequence shown here is derived from an EMBL/GenBank/DDBJ whole genome shotgun (WGS) entry which is preliminary data.</text>
</comment>
<dbReference type="Proteomes" id="UP000746535">
    <property type="component" value="Unassembled WGS sequence"/>
</dbReference>